<reference evidence="9 10" key="1">
    <citation type="submission" date="2023-07" db="EMBL/GenBank/DDBJ databases">
        <title>Genomic Encyclopedia of Type Strains, Phase IV (KMG-IV): sequencing the most valuable type-strain genomes for metagenomic binning, comparative biology and taxonomic classification.</title>
        <authorList>
            <person name="Goeker M."/>
        </authorList>
    </citation>
    <scope>NUCLEOTIDE SEQUENCE [LARGE SCALE GENOMIC DNA]</scope>
    <source>
        <strain evidence="9 10">DSM 18695</strain>
    </source>
</reference>
<dbReference type="RefSeq" id="WP_307349757.1">
    <property type="nucleotide sequence ID" value="NZ_JAUSVS010000004.1"/>
</dbReference>
<proteinExistence type="predicted"/>
<evidence type="ECO:0000256" key="3">
    <source>
        <dbReference type="ARBA" id="ARBA00022723"/>
    </source>
</evidence>
<keyword evidence="6" id="KW-0862">Zinc</keyword>
<protein>
    <submittedName>
        <fullName evidence="9">Zn-dependent M28 family amino/carboxypeptidase</fullName>
    </submittedName>
</protein>
<dbReference type="Gene3D" id="3.50.30.30">
    <property type="match status" value="1"/>
</dbReference>
<dbReference type="SUPFAM" id="SSF53187">
    <property type="entry name" value="Zn-dependent exopeptidases"/>
    <property type="match status" value="1"/>
</dbReference>
<dbReference type="Gene3D" id="3.40.630.10">
    <property type="entry name" value="Zn peptidases"/>
    <property type="match status" value="1"/>
</dbReference>
<dbReference type="InterPro" id="IPR045175">
    <property type="entry name" value="M28_fam"/>
</dbReference>
<dbReference type="SUPFAM" id="SSF52025">
    <property type="entry name" value="PA domain"/>
    <property type="match status" value="1"/>
</dbReference>
<dbReference type="Pfam" id="PF04389">
    <property type="entry name" value="Peptidase_M28"/>
    <property type="match status" value="1"/>
</dbReference>
<dbReference type="PANTHER" id="PTHR12147:SF56">
    <property type="entry name" value="AMINOPEPTIDASE YDR415C-RELATED"/>
    <property type="match status" value="1"/>
</dbReference>
<evidence type="ECO:0000259" key="8">
    <source>
        <dbReference type="Pfam" id="PF04389"/>
    </source>
</evidence>
<evidence type="ECO:0000256" key="1">
    <source>
        <dbReference type="ARBA" id="ARBA00022438"/>
    </source>
</evidence>
<evidence type="ECO:0000256" key="4">
    <source>
        <dbReference type="ARBA" id="ARBA00022729"/>
    </source>
</evidence>
<sequence>MSARRFSLVALALVLLPLAAYAATLQKGSGPISPGRLAGVVKTLASDPFAGRAPAGPGEQKTIDYLVKRFKALGLQPAGPGGSWTQEVPLLKTQVEPDSTAALIEGGAEVPLVIGQDIYLSTVQPKDQIKVDDAPLVFVGYGVSAPERGWDDFKGVDLKGKIVVFLVNDPDFEAKAGEPVAGRFGGKAMTYYGRWTYKYEEAARRGAAGALIVHETPGAGYGWVTVAAPKGEMFDVVREDGGKGRVPFQGWIQRNTADAMFLAAGLNLEALKAQARTAGFKPVTLEGVRFRADLKVTQAQVVSHNILARLPGAKRPDESVMFSAHWDAYGIAPTPDATGQTIRRGAADDAIGVAGLLELARAFAKGPRPDRSLVFGVWTAEERGLLGSEYWAQHPTVSLSRIAGSYTMDVLQTAGPARDVVLVGAGQNDLERGLADAAARQGRTVTPDARPERGLFYRADHFSLAKRGVPVLLLMGIGGGADLVKGGRKAGDQWVSDYTANCYHQTCDSFSSKWDLRGAAQDVELLYVAGGALANSRVWPDWNTGSEFAAIRAQSSGERRQR</sequence>
<gene>
    <name evidence="9" type="ORF">QO010_002603</name>
</gene>
<feature type="chain" id="PRO_5046588877" evidence="7">
    <location>
        <begin position="23"/>
        <end position="562"/>
    </location>
</feature>
<keyword evidence="3" id="KW-0479">Metal-binding</keyword>
<evidence type="ECO:0000256" key="6">
    <source>
        <dbReference type="ARBA" id="ARBA00022833"/>
    </source>
</evidence>
<keyword evidence="1" id="KW-0031">Aminopeptidase</keyword>
<keyword evidence="2" id="KW-0645">Protease</keyword>
<name>A0ABU0IUV7_9CAUL</name>
<dbReference type="CDD" id="cd05660">
    <property type="entry name" value="M28_like_PA"/>
    <property type="match status" value="1"/>
</dbReference>
<organism evidence="9 10">
    <name type="scientific">Caulobacter ginsengisoli</name>
    <dbReference type="NCBI Taxonomy" id="400775"/>
    <lineage>
        <taxon>Bacteria</taxon>
        <taxon>Pseudomonadati</taxon>
        <taxon>Pseudomonadota</taxon>
        <taxon>Alphaproteobacteria</taxon>
        <taxon>Caulobacterales</taxon>
        <taxon>Caulobacteraceae</taxon>
        <taxon>Caulobacter</taxon>
    </lineage>
</organism>
<evidence type="ECO:0000256" key="5">
    <source>
        <dbReference type="ARBA" id="ARBA00022801"/>
    </source>
</evidence>
<evidence type="ECO:0000256" key="2">
    <source>
        <dbReference type="ARBA" id="ARBA00022670"/>
    </source>
</evidence>
<dbReference type="Proteomes" id="UP001228905">
    <property type="component" value="Unassembled WGS sequence"/>
</dbReference>
<dbReference type="InterPro" id="IPR007484">
    <property type="entry name" value="Peptidase_M28"/>
</dbReference>
<keyword evidence="10" id="KW-1185">Reference proteome</keyword>
<dbReference type="InterPro" id="IPR046450">
    <property type="entry name" value="PA_dom_sf"/>
</dbReference>
<comment type="caution">
    <text evidence="9">The sequence shown here is derived from an EMBL/GenBank/DDBJ whole genome shotgun (WGS) entry which is preliminary data.</text>
</comment>
<dbReference type="PANTHER" id="PTHR12147">
    <property type="entry name" value="METALLOPEPTIDASE M28 FAMILY MEMBER"/>
    <property type="match status" value="1"/>
</dbReference>
<keyword evidence="4 7" id="KW-0732">Signal</keyword>
<keyword evidence="5" id="KW-0378">Hydrolase</keyword>
<evidence type="ECO:0000313" key="10">
    <source>
        <dbReference type="Proteomes" id="UP001228905"/>
    </source>
</evidence>
<feature type="domain" description="Peptidase M28" evidence="8">
    <location>
        <begin position="305"/>
        <end position="523"/>
    </location>
</feature>
<accession>A0ABU0IUV7</accession>
<evidence type="ECO:0000256" key="7">
    <source>
        <dbReference type="SAM" id="SignalP"/>
    </source>
</evidence>
<dbReference type="EMBL" id="JAUSVS010000004">
    <property type="protein sequence ID" value="MDQ0464819.1"/>
    <property type="molecule type" value="Genomic_DNA"/>
</dbReference>
<feature type="signal peptide" evidence="7">
    <location>
        <begin position="1"/>
        <end position="22"/>
    </location>
</feature>
<evidence type="ECO:0000313" key="9">
    <source>
        <dbReference type="EMBL" id="MDQ0464819.1"/>
    </source>
</evidence>